<name>A0ABW7AD35_9ACTN</name>
<dbReference type="EMBL" id="JBICRM010000010">
    <property type="protein sequence ID" value="MFG1705267.1"/>
    <property type="molecule type" value="Genomic_DNA"/>
</dbReference>
<keyword evidence="4" id="KW-1185">Reference proteome</keyword>
<proteinExistence type="predicted"/>
<sequence>MRRHRRPVLTSLAGVCVAVLVAGPAVAAAAPPDPAPGGPQRPYEPDVNGPENIDSLTVSVTREKGTRKGVTVTFDRKSVSASGGVPAGARRFVLLYDPSIRFNPEAFPTCSRDVLVDEGPQACPAASRVGRAAGTQLDGTRLQAIGYNARIAGRPGILLHFPDTGVLLEQTIEQVTAPYRADYRWAIDELIMPNDQPPEERAGTSRFELTFGATRSTAGRTVSFVETTAKPGARLKFGLWSEFVTGQVVLPTAHAVLPAS</sequence>
<evidence type="ECO:0000256" key="1">
    <source>
        <dbReference type="SAM" id="MobiDB-lite"/>
    </source>
</evidence>
<evidence type="ECO:0000313" key="3">
    <source>
        <dbReference type="EMBL" id="MFG1705267.1"/>
    </source>
</evidence>
<dbReference type="RefSeq" id="WP_393167124.1">
    <property type="nucleotide sequence ID" value="NZ_JBICRM010000010.1"/>
</dbReference>
<feature type="region of interest" description="Disordered" evidence="1">
    <location>
        <begin position="29"/>
        <end position="52"/>
    </location>
</feature>
<dbReference type="Proteomes" id="UP001603978">
    <property type="component" value="Unassembled WGS sequence"/>
</dbReference>
<feature type="chain" id="PRO_5047031423" evidence="2">
    <location>
        <begin position="28"/>
        <end position="260"/>
    </location>
</feature>
<evidence type="ECO:0000313" key="4">
    <source>
        <dbReference type="Proteomes" id="UP001603978"/>
    </source>
</evidence>
<keyword evidence="2" id="KW-0732">Signal</keyword>
<evidence type="ECO:0000256" key="2">
    <source>
        <dbReference type="SAM" id="SignalP"/>
    </source>
</evidence>
<gene>
    <name evidence="3" type="ORF">ACFLIM_18935</name>
</gene>
<protein>
    <submittedName>
        <fullName evidence="3">Uncharacterized protein</fullName>
    </submittedName>
</protein>
<accession>A0ABW7AD35</accession>
<reference evidence="3 4" key="1">
    <citation type="submission" date="2024-10" db="EMBL/GenBank/DDBJ databases">
        <authorList>
            <person name="Topkara A.R."/>
            <person name="Saygin H."/>
        </authorList>
    </citation>
    <scope>NUCLEOTIDE SEQUENCE [LARGE SCALE GENOMIC DNA]</scope>
    <source>
        <strain evidence="3 4">M3C6</strain>
    </source>
</reference>
<feature type="signal peptide" evidence="2">
    <location>
        <begin position="1"/>
        <end position="27"/>
    </location>
</feature>
<organism evidence="3 4">
    <name type="scientific">Nonomuraea marmarensis</name>
    <dbReference type="NCBI Taxonomy" id="3351344"/>
    <lineage>
        <taxon>Bacteria</taxon>
        <taxon>Bacillati</taxon>
        <taxon>Actinomycetota</taxon>
        <taxon>Actinomycetes</taxon>
        <taxon>Streptosporangiales</taxon>
        <taxon>Streptosporangiaceae</taxon>
        <taxon>Nonomuraea</taxon>
    </lineage>
</organism>
<comment type="caution">
    <text evidence="3">The sequence shown here is derived from an EMBL/GenBank/DDBJ whole genome shotgun (WGS) entry which is preliminary data.</text>
</comment>